<dbReference type="PRINTS" id="PR00834">
    <property type="entry name" value="PROTEASES2C"/>
</dbReference>
<dbReference type="InterPro" id="IPR001940">
    <property type="entry name" value="Peptidase_S1C"/>
</dbReference>
<sequence>MNQFICVIATLAVTLVSLPNSFAGSTAKVIDQTIPRMVKIFGAGGVKGLHAYGTGFIVSKEGHIATVWNHVLDSDEVTVIDGDGRRWSAKVIGGEPQLDLAVLKVIDGPSDFPYFDLEKARTGSAGTRVLAFSNMFKVATGSEPVSVIHGVIEAKTKLSARKGTYEIPYQGDVYIVDAITNNPGSGGGVLTDYRGNLLGMIGRESRNTKTNTWVNYAVPVKNLKSTIDQIISGKYISNEENLVGDDNPNRYNSFDFGFIMMPDVLFRTPAYIGSIVAGSVAESK</sequence>
<dbReference type="InterPro" id="IPR051201">
    <property type="entry name" value="Chloro_Bact_Ser_Proteases"/>
</dbReference>
<feature type="non-terminal residue" evidence="3">
    <location>
        <position position="284"/>
    </location>
</feature>
<dbReference type="GO" id="GO:0004252">
    <property type="term" value="F:serine-type endopeptidase activity"/>
    <property type="evidence" value="ECO:0007669"/>
    <property type="project" value="InterPro"/>
</dbReference>
<accession>A0A3B1DD98</accession>
<evidence type="ECO:0000256" key="2">
    <source>
        <dbReference type="ARBA" id="ARBA00022801"/>
    </source>
</evidence>
<keyword evidence="2" id="KW-0378">Hydrolase</keyword>
<protein>
    <submittedName>
        <fullName evidence="3">Serine proteinase, HtrA/DegQ/DegS family protein</fullName>
    </submittedName>
</protein>
<organism evidence="3">
    <name type="scientific">hydrothermal vent metagenome</name>
    <dbReference type="NCBI Taxonomy" id="652676"/>
    <lineage>
        <taxon>unclassified sequences</taxon>
        <taxon>metagenomes</taxon>
        <taxon>ecological metagenomes</taxon>
    </lineage>
</organism>
<proteinExistence type="predicted"/>
<dbReference type="Pfam" id="PF13365">
    <property type="entry name" value="Trypsin_2"/>
    <property type="match status" value="1"/>
</dbReference>
<reference evidence="3" key="1">
    <citation type="submission" date="2018-06" db="EMBL/GenBank/DDBJ databases">
        <authorList>
            <person name="Zhirakovskaya E."/>
        </authorList>
    </citation>
    <scope>NUCLEOTIDE SEQUENCE</scope>
</reference>
<dbReference type="InterPro" id="IPR009003">
    <property type="entry name" value="Peptidase_S1_PA"/>
</dbReference>
<dbReference type="PANTHER" id="PTHR43343">
    <property type="entry name" value="PEPTIDASE S12"/>
    <property type="match status" value="1"/>
</dbReference>
<dbReference type="SUPFAM" id="SSF50494">
    <property type="entry name" value="Trypsin-like serine proteases"/>
    <property type="match status" value="1"/>
</dbReference>
<dbReference type="AlphaFoldDB" id="A0A3B1DD98"/>
<dbReference type="PANTHER" id="PTHR43343:SF3">
    <property type="entry name" value="PROTEASE DO-LIKE 8, CHLOROPLASTIC"/>
    <property type="match status" value="1"/>
</dbReference>
<evidence type="ECO:0000313" key="3">
    <source>
        <dbReference type="EMBL" id="VAX36831.1"/>
    </source>
</evidence>
<gene>
    <name evidence="3" type="ORF">MNBD_PLANCTO02-3377</name>
</gene>
<keyword evidence="1" id="KW-0645">Protease</keyword>
<evidence type="ECO:0000256" key="1">
    <source>
        <dbReference type="ARBA" id="ARBA00022670"/>
    </source>
</evidence>
<dbReference type="EMBL" id="UOGL01000080">
    <property type="protein sequence ID" value="VAX36831.1"/>
    <property type="molecule type" value="Genomic_DNA"/>
</dbReference>
<dbReference type="GO" id="GO:0006508">
    <property type="term" value="P:proteolysis"/>
    <property type="evidence" value="ECO:0007669"/>
    <property type="project" value="UniProtKB-KW"/>
</dbReference>
<name>A0A3B1DD98_9ZZZZ</name>
<dbReference type="Gene3D" id="2.40.10.120">
    <property type="match status" value="1"/>
</dbReference>